<dbReference type="Pfam" id="PF00400">
    <property type="entry name" value="WD40"/>
    <property type="match status" value="2"/>
</dbReference>
<evidence type="ECO:0000256" key="5">
    <source>
        <dbReference type="ARBA" id="ARBA00038092"/>
    </source>
</evidence>
<sequence>MVMDASHCYLDGNADAVEFCPHDPFHHGLAASTYNLQEEGDKPSRLGSLSLFDVDAEKGRLELIHRMETCGIFDIKWNPVGSSSCQLLGQADADGYLRVYKLASHSEGGSEPTGATTLREVSDVKVSTSMCFYLDWNPSATAITIGISDGSVAEVSVTESGLSLHQQWEGHQFEVWTSSFDCHLPHLVYTGSDDCRFCGWDLRDDPSNAAFQNTKAHSAGVCCVTKNPNDPNTLLTGSYDEYLRVWDMRSLSKPVNEKSLCLGGGVWRIKYHPSVPDLVLSACMHNGLAIVDTKSSMLEIVETYTKHESLAYGADWQRRKLSNDNADTTHVVATCSFYDKLLRIWRPQFKNGA</sequence>
<dbReference type="InterPro" id="IPR015943">
    <property type="entry name" value="WD40/YVTN_repeat-like_dom_sf"/>
</dbReference>
<evidence type="ECO:0000313" key="10">
    <source>
        <dbReference type="Proteomes" id="UP000594263"/>
    </source>
</evidence>
<evidence type="ECO:0000256" key="2">
    <source>
        <dbReference type="ARBA" id="ARBA00022574"/>
    </source>
</evidence>
<comment type="pathway">
    <text evidence="1">Protein modification; peptidyl-diphthamide biosynthesis.</text>
</comment>
<reference evidence="9" key="1">
    <citation type="submission" date="2021-01" db="UniProtKB">
        <authorList>
            <consortium name="EnsemblPlants"/>
        </authorList>
    </citation>
    <scope>IDENTIFICATION</scope>
</reference>
<dbReference type="PROSITE" id="PS50294">
    <property type="entry name" value="WD_REPEATS_REGION"/>
    <property type="match status" value="1"/>
</dbReference>
<dbReference type="EnsemblPlants" id="Kaladp0048s0873.1.v1.1">
    <property type="protein sequence ID" value="Kaladp0048s0873.1.v1.1"/>
    <property type="gene ID" value="Kaladp0048s0873.v1.1"/>
</dbReference>
<dbReference type="SUPFAM" id="SSF50978">
    <property type="entry name" value="WD40 repeat-like"/>
    <property type="match status" value="1"/>
</dbReference>
<dbReference type="PROSITE" id="PS50082">
    <property type="entry name" value="WD_REPEATS_2"/>
    <property type="match status" value="1"/>
</dbReference>
<dbReference type="OMA" id="LDMKWLP"/>
<dbReference type="GO" id="GO:0017183">
    <property type="term" value="P:protein histidyl modification to diphthamide"/>
    <property type="evidence" value="ECO:0007669"/>
    <property type="project" value="TreeGrafter"/>
</dbReference>
<dbReference type="InterPro" id="IPR052415">
    <property type="entry name" value="Diphthine_MTase"/>
</dbReference>
<organism evidence="9 10">
    <name type="scientific">Kalanchoe fedtschenkoi</name>
    <name type="common">Lavender scallops</name>
    <name type="synonym">South American air plant</name>
    <dbReference type="NCBI Taxonomy" id="63787"/>
    <lineage>
        <taxon>Eukaryota</taxon>
        <taxon>Viridiplantae</taxon>
        <taxon>Streptophyta</taxon>
        <taxon>Embryophyta</taxon>
        <taxon>Tracheophyta</taxon>
        <taxon>Spermatophyta</taxon>
        <taxon>Magnoliopsida</taxon>
        <taxon>eudicotyledons</taxon>
        <taxon>Gunneridae</taxon>
        <taxon>Pentapetalae</taxon>
        <taxon>Saxifragales</taxon>
        <taxon>Crassulaceae</taxon>
        <taxon>Kalanchoe</taxon>
    </lineage>
</organism>
<dbReference type="GO" id="GO:0005737">
    <property type="term" value="C:cytoplasm"/>
    <property type="evidence" value="ECO:0007669"/>
    <property type="project" value="TreeGrafter"/>
</dbReference>
<comment type="similarity">
    <text evidence="5">Belongs to the DPH7 family.</text>
</comment>
<keyword evidence="10" id="KW-1185">Reference proteome</keyword>
<dbReference type="AlphaFoldDB" id="A0A7N0TZR5"/>
<evidence type="ECO:0000256" key="6">
    <source>
        <dbReference type="ARBA" id="ARBA00039131"/>
    </source>
</evidence>
<keyword evidence="4" id="KW-0378">Hydrolase</keyword>
<evidence type="ECO:0000256" key="1">
    <source>
        <dbReference type="ARBA" id="ARBA00005156"/>
    </source>
</evidence>
<evidence type="ECO:0000256" key="7">
    <source>
        <dbReference type="ARBA" id="ARBA00047551"/>
    </source>
</evidence>
<dbReference type="GO" id="GO:0061685">
    <property type="term" value="F:diphthine methylesterase activity"/>
    <property type="evidence" value="ECO:0007669"/>
    <property type="project" value="UniProtKB-EC"/>
</dbReference>
<dbReference type="EC" id="3.1.1.97" evidence="6"/>
<dbReference type="Proteomes" id="UP000594263">
    <property type="component" value="Unplaced"/>
</dbReference>
<keyword evidence="2 8" id="KW-0853">WD repeat</keyword>
<evidence type="ECO:0000256" key="4">
    <source>
        <dbReference type="ARBA" id="ARBA00022801"/>
    </source>
</evidence>
<dbReference type="PANTHER" id="PTHR46042:SF1">
    <property type="entry name" value="DIPHTHINE METHYLTRANSFERASE"/>
    <property type="match status" value="1"/>
</dbReference>
<dbReference type="Gramene" id="Kaladp0048s0873.1.v1.1">
    <property type="protein sequence ID" value="Kaladp0048s0873.1.v1.1"/>
    <property type="gene ID" value="Kaladp0048s0873.v1.1"/>
</dbReference>
<name>A0A7N0TZR5_KALFE</name>
<evidence type="ECO:0000313" key="9">
    <source>
        <dbReference type="EnsemblPlants" id="Kaladp0048s0873.1.v1.1"/>
    </source>
</evidence>
<dbReference type="PANTHER" id="PTHR46042">
    <property type="entry name" value="DIPHTHINE METHYLTRANSFERASE"/>
    <property type="match status" value="1"/>
</dbReference>
<dbReference type="InterPro" id="IPR001680">
    <property type="entry name" value="WD40_rpt"/>
</dbReference>
<protein>
    <recommendedName>
        <fullName evidence="6">methylated diphthine methylhydrolase</fullName>
        <ecNumber evidence="6">3.1.1.97</ecNumber>
    </recommendedName>
</protein>
<dbReference type="Gene3D" id="2.130.10.10">
    <property type="entry name" value="YVTN repeat-like/Quinoprotein amine dehydrogenase"/>
    <property type="match status" value="1"/>
</dbReference>
<evidence type="ECO:0000256" key="3">
    <source>
        <dbReference type="ARBA" id="ARBA00022737"/>
    </source>
</evidence>
<dbReference type="InterPro" id="IPR019775">
    <property type="entry name" value="WD40_repeat_CS"/>
</dbReference>
<evidence type="ECO:0000256" key="8">
    <source>
        <dbReference type="PROSITE-ProRule" id="PRU00221"/>
    </source>
</evidence>
<dbReference type="PROSITE" id="PS00678">
    <property type="entry name" value="WD_REPEATS_1"/>
    <property type="match status" value="1"/>
</dbReference>
<accession>A0A7N0TZR5</accession>
<dbReference type="SMART" id="SM00320">
    <property type="entry name" value="WD40"/>
    <property type="match status" value="4"/>
</dbReference>
<dbReference type="InterPro" id="IPR036322">
    <property type="entry name" value="WD40_repeat_dom_sf"/>
</dbReference>
<proteinExistence type="inferred from homology"/>
<feature type="repeat" description="WD" evidence="8">
    <location>
        <begin position="214"/>
        <end position="250"/>
    </location>
</feature>
<comment type="catalytic activity">
    <reaction evidence="7">
        <text>diphthine methyl ester-[translation elongation factor 2] + H2O = diphthine-[translation elongation factor 2] + methanol + H(+)</text>
        <dbReference type="Rhea" id="RHEA:42656"/>
        <dbReference type="Rhea" id="RHEA-COMP:10172"/>
        <dbReference type="Rhea" id="RHEA-COMP:10173"/>
        <dbReference type="ChEBI" id="CHEBI:15377"/>
        <dbReference type="ChEBI" id="CHEBI:15378"/>
        <dbReference type="ChEBI" id="CHEBI:17790"/>
        <dbReference type="ChEBI" id="CHEBI:79005"/>
        <dbReference type="ChEBI" id="CHEBI:82696"/>
        <dbReference type="EC" id="3.1.1.97"/>
    </reaction>
</comment>
<keyword evidence="3" id="KW-0677">Repeat</keyword>